<keyword evidence="5" id="KW-1185">Reference proteome</keyword>
<dbReference type="Proteomes" id="UP000219072">
    <property type="component" value="Unassembled WGS sequence"/>
</dbReference>
<dbReference type="CDD" id="cd04301">
    <property type="entry name" value="NAT_SF"/>
    <property type="match status" value="1"/>
</dbReference>
<dbReference type="Gene3D" id="3.40.630.30">
    <property type="match status" value="1"/>
</dbReference>
<dbReference type="OrthoDB" id="9799092at2"/>
<organism evidence="4 5">
    <name type="scientific">Streptomyces zhaozhouensis</name>
    <dbReference type="NCBI Taxonomy" id="1300267"/>
    <lineage>
        <taxon>Bacteria</taxon>
        <taxon>Bacillati</taxon>
        <taxon>Actinomycetota</taxon>
        <taxon>Actinomycetes</taxon>
        <taxon>Kitasatosporales</taxon>
        <taxon>Streptomycetaceae</taxon>
        <taxon>Streptomyces</taxon>
    </lineage>
</organism>
<dbReference type="InterPro" id="IPR016181">
    <property type="entry name" value="Acyl_CoA_acyltransferase"/>
</dbReference>
<protein>
    <submittedName>
        <fullName evidence="4">Acetyltransferase (GNAT) family protein</fullName>
    </submittedName>
</protein>
<dbReference type="PANTHER" id="PTHR43877:SF1">
    <property type="entry name" value="ACETYLTRANSFERASE"/>
    <property type="match status" value="1"/>
</dbReference>
<proteinExistence type="predicted"/>
<dbReference type="Pfam" id="PF00583">
    <property type="entry name" value="Acetyltransf_1"/>
    <property type="match status" value="1"/>
</dbReference>
<dbReference type="SUPFAM" id="SSF55729">
    <property type="entry name" value="Acyl-CoA N-acyltransferases (Nat)"/>
    <property type="match status" value="1"/>
</dbReference>
<dbReference type="AlphaFoldDB" id="A0A286E4V4"/>
<name>A0A286E4V4_9ACTN</name>
<dbReference type="EMBL" id="OCNE01000024">
    <property type="protein sequence ID" value="SOD65909.1"/>
    <property type="molecule type" value="Genomic_DNA"/>
</dbReference>
<keyword evidence="1 4" id="KW-0808">Transferase</keyword>
<evidence type="ECO:0000313" key="5">
    <source>
        <dbReference type="Proteomes" id="UP000219072"/>
    </source>
</evidence>
<dbReference type="InterPro" id="IPR050832">
    <property type="entry name" value="Bact_Acetyltransf"/>
</dbReference>
<dbReference type="InterPro" id="IPR000182">
    <property type="entry name" value="GNAT_dom"/>
</dbReference>
<evidence type="ECO:0000256" key="2">
    <source>
        <dbReference type="ARBA" id="ARBA00023315"/>
    </source>
</evidence>
<reference evidence="4 5" key="1">
    <citation type="submission" date="2017-09" db="EMBL/GenBank/DDBJ databases">
        <authorList>
            <person name="Ehlers B."/>
            <person name="Leendertz F.H."/>
        </authorList>
    </citation>
    <scope>NUCLEOTIDE SEQUENCE [LARGE SCALE GENOMIC DNA]</scope>
    <source>
        <strain evidence="4 5">CGMCC 4.7095</strain>
    </source>
</reference>
<gene>
    <name evidence="4" type="ORF">SAMN06297387_1242</name>
</gene>
<dbReference type="RefSeq" id="WP_097233574.1">
    <property type="nucleotide sequence ID" value="NZ_OCNE01000024.1"/>
</dbReference>
<dbReference type="PANTHER" id="PTHR43877">
    <property type="entry name" value="AMINOALKYLPHOSPHONATE N-ACETYLTRANSFERASE-RELATED-RELATED"/>
    <property type="match status" value="1"/>
</dbReference>
<dbReference type="PROSITE" id="PS51186">
    <property type="entry name" value="GNAT"/>
    <property type="match status" value="1"/>
</dbReference>
<evidence type="ECO:0000313" key="4">
    <source>
        <dbReference type="EMBL" id="SOD65909.1"/>
    </source>
</evidence>
<dbReference type="GO" id="GO:0016747">
    <property type="term" value="F:acyltransferase activity, transferring groups other than amino-acyl groups"/>
    <property type="evidence" value="ECO:0007669"/>
    <property type="project" value="InterPro"/>
</dbReference>
<feature type="domain" description="N-acetyltransferase" evidence="3">
    <location>
        <begin position="3"/>
        <end position="160"/>
    </location>
</feature>
<sequence>MTYQVRRAGRADWERLRELRLAALRDPVAHLAFFEPYEEAVRLGRQEWEGRASDSERTILVGEAEDGTWVGMVGVHGLVDHVEVVGVYIHPEHRGTGVAGQLMRTAIDEAGGREVRLRVHQHNARAARFYEKLGFRPTGASAPDPRDPGLVAYELVYRRP</sequence>
<keyword evidence="2" id="KW-0012">Acyltransferase</keyword>
<evidence type="ECO:0000256" key="1">
    <source>
        <dbReference type="ARBA" id="ARBA00022679"/>
    </source>
</evidence>
<evidence type="ECO:0000259" key="3">
    <source>
        <dbReference type="PROSITE" id="PS51186"/>
    </source>
</evidence>
<accession>A0A286E4V4</accession>